<evidence type="ECO:0000256" key="5">
    <source>
        <dbReference type="PIRNR" id="PIRNR005426"/>
    </source>
</evidence>
<dbReference type="KEGG" id="aft:BBF96_04370"/>
<dbReference type="Pfam" id="PF00881">
    <property type="entry name" value="Nitroreductase"/>
    <property type="match status" value="1"/>
</dbReference>
<dbReference type="RefSeq" id="WP_127016021.1">
    <property type="nucleotide sequence ID" value="NZ_CP016379.1"/>
</dbReference>
<dbReference type="InterPro" id="IPR029479">
    <property type="entry name" value="Nitroreductase"/>
</dbReference>
<dbReference type="Proteomes" id="UP000267250">
    <property type="component" value="Chromosome"/>
</dbReference>
<keyword evidence="2 5" id="KW-0285">Flavoprotein</keyword>
<dbReference type="GO" id="GO:0016491">
    <property type="term" value="F:oxidoreductase activity"/>
    <property type="evidence" value="ECO:0007669"/>
    <property type="project" value="UniProtKB-UniRule"/>
</dbReference>
<keyword evidence="3 5" id="KW-0288">FMN</keyword>
<dbReference type="PANTHER" id="PTHR43425:SF2">
    <property type="entry name" value="OXYGEN-INSENSITIVE NADPH NITROREDUCTASE"/>
    <property type="match status" value="1"/>
</dbReference>
<protein>
    <recommendedName>
        <fullName evidence="6">Nitroreductase domain-containing protein</fullName>
    </recommendedName>
</protein>
<evidence type="ECO:0000313" key="7">
    <source>
        <dbReference type="EMBL" id="AZR72692.1"/>
    </source>
</evidence>
<evidence type="ECO:0000259" key="6">
    <source>
        <dbReference type="Pfam" id="PF00881"/>
    </source>
</evidence>
<dbReference type="OrthoDB" id="9775805at2"/>
<keyword evidence="4 5" id="KW-0560">Oxidoreductase</keyword>
<evidence type="ECO:0000256" key="2">
    <source>
        <dbReference type="ARBA" id="ARBA00022630"/>
    </source>
</evidence>
<comment type="similarity">
    <text evidence="1 5">Belongs to the flavin oxidoreductase frp family.</text>
</comment>
<evidence type="ECO:0000313" key="8">
    <source>
        <dbReference type="Proteomes" id="UP000267250"/>
    </source>
</evidence>
<gene>
    <name evidence="7" type="ORF">BBF96_04370</name>
</gene>
<dbReference type="EMBL" id="CP016379">
    <property type="protein sequence ID" value="AZR72692.1"/>
    <property type="molecule type" value="Genomic_DNA"/>
</dbReference>
<keyword evidence="5" id="KW-0521">NADP</keyword>
<evidence type="ECO:0000256" key="4">
    <source>
        <dbReference type="ARBA" id="ARBA00023002"/>
    </source>
</evidence>
<reference evidence="7 8" key="1">
    <citation type="submission" date="2016-07" db="EMBL/GenBank/DDBJ databases">
        <title>Genome and transcriptome analysis of iron-reducing fermentative bacteria Anoxybacter fermentans.</title>
        <authorList>
            <person name="Zeng X."/>
            <person name="Shao Z."/>
        </authorList>
    </citation>
    <scope>NUCLEOTIDE SEQUENCE [LARGE SCALE GENOMIC DNA]</scope>
    <source>
        <strain evidence="7 8">DY22613</strain>
    </source>
</reference>
<dbReference type="PIRSF" id="PIRSF005426">
    <property type="entry name" value="Frp"/>
    <property type="match status" value="1"/>
</dbReference>
<dbReference type="PANTHER" id="PTHR43425">
    <property type="entry name" value="OXYGEN-INSENSITIVE NADPH NITROREDUCTASE"/>
    <property type="match status" value="1"/>
</dbReference>
<proteinExistence type="inferred from homology"/>
<name>A0A3S9SWR8_9FIRM</name>
<evidence type="ECO:0000256" key="3">
    <source>
        <dbReference type="ARBA" id="ARBA00022643"/>
    </source>
</evidence>
<dbReference type="Gene3D" id="3.40.109.10">
    <property type="entry name" value="NADH Oxidase"/>
    <property type="match status" value="1"/>
</dbReference>
<evidence type="ECO:0000256" key="1">
    <source>
        <dbReference type="ARBA" id="ARBA00008366"/>
    </source>
</evidence>
<dbReference type="InterPro" id="IPR016446">
    <property type="entry name" value="Flavin_OxRdtase_Frp"/>
</dbReference>
<dbReference type="AlphaFoldDB" id="A0A3S9SWR8"/>
<sequence>MEWNYEIGKAAVKRMQERASCRVFSEKPIPEESLKEILKAGLRAASGGNLQPYSIIVVKDKNKRKQLAKLCANQQFMGKAPVNLIFILDFYKLSRLAKLQKAPFTANKSYLHFLIGMEDIVCTAQVIETAAWQMGIGSVYIGTVNNVGKEISEILNLPRYTYPVLALALGYPKNELPLRERLPFEMTVFEERYPELSDEDILNGFAAKYGNKTRQLPNSKSAQKEWMTSLKEALLTSYTEEEVEKIIAEVEKQGSLKYLQYVFGLHYHAKKMLDYSEEVLKMMKNRGLEPFFVLEK</sequence>
<feature type="domain" description="Nitroreductase" evidence="6">
    <location>
        <begin position="16"/>
        <end position="171"/>
    </location>
</feature>
<dbReference type="InterPro" id="IPR000415">
    <property type="entry name" value="Nitroreductase-like"/>
</dbReference>
<accession>A0A3S9SWR8</accession>
<dbReference type="SUPFAM" id="SSF55469">
    <property type="entry name" value="FMN-dependent nitroreductase-like"/>
    <property type="match status" value="1"/>
</dbReference>
<organism evidence="7 8">
    <name type="scientific">Anoxybacter fermentans</name>
    <dbReference type="NCBI Taxonomy" id="1323375"/>
    <lineage>
        <taxon>Bacteria</taxon>
        <taxon>Bacillati</taxon>
        <taxon>Bacillota</taxon>
        <taxon>Clostridia</taxon>
        <taxon>Halanaerobiales</taxon>
        <taxon>Anoxybacter</taxon>
    </lineage>
</organism>
<keyword evidence="8" id="KW-1185">Reference proteome</keyword>